<dbReference type="Proteomes" id="UP000030758">
    <property type="component" value="Unassembled WGS sequence"/>
</dbReference>
<reference evidence="1" key="1">
    <citation type="journal article" date="2014" name="Nat. Genet.">
        <title>Genome and transcriptome of the porcine whipworm Trichuris suis.</title>
        <authorList>
            <person name="Jex A.R."/>
            <person name="Nejsum P."/>
            <person name="Schwarz E.M."/>
            <person name="Hu L."/>
            <person name="Young N.D."/>
            <person name="Hall R.S."/>
            <person name="Korhonen P.K."/>
            <person name="Liao S."/>
            <person name="Thamsborg S."/>
            <person name="Xia J."/>
            <person name="Xu P."/>
            <person name="Wang S."/>
            <person name="Scheerlinck J.P."/>
            <person name="Hofmann A."/>
            <person name="Sternberg P.W."/>
            <person name="Wang J."/>
            <person name="Gasser R.B."/>
        </authorList>
    </citation>
    <scope>NUCLEOTIDE SEQUENCE [LARGE SCALE GENOMIC DNA]</scope>
    <source>
        <strain evidence="1">DCEP-RM93F</strain>
    </source>
</reference>
<dbReference type="Gene3D" id="3.30.420.40">
    <property type="match status" value="1"/>
</dbReference>
<organism evidence="1">
    <name type="scientific">Trichuris suis</name>
    <name type="common">pig whipworm</name>
    <dbReference type="NCBI Taxonomy" id="68888"/>
    <lineage>
        <taxon>Eukaryota</taxon>
        <taxon>Metazoa</taxon>
        <taxon>Ecdysozoa</taxon>
        <taxon>Nematoda</taxon>
        <taxon>Enoplea</taxon>
        <taxon>Dorylaimia</taxon>
        <taxon>Trichinellida</taxon>
        <taxon>Trichuridae</taxon>
        <taxon>Trichuris</taxon>
    </lineage>
</organism>
<evidence type="ECO:0000313" key="1">
    <source>
        <dbReference type="EMBL" id="KFD61099.1"/>
    </source>
</evidence>
<sequence length="122" mass="13329">MLQDATDKQMDMTIRLMALPNDTVGTQMAQAYSTSHIDLISDHLTSGFAHPTGTGTFVIAASDDFIVLWALWVSWTLCCNPEEGDSFDVRTTIIPYGLVESISHNNESCAAPATQHELLAKL</sequence>
<gene>
    <name evidence="1" type="ORF">M514_26741</name>
</gene>
<name>A0A085MV53_9BILA</name>
<protein>
    <submittedName>
        <fullName evidence="1">Uncharacterized protein</fullName>
    </submittedName>
</protein>
<proteinExistence type="predicted"/>
<accession>A0A085MV53</accession>
<dbReference type="EMBL" id="KL367636">
    <property type="protein sequence ID" value="KFD61099.1"/>
    <property type="molecule type" value="Genomic_DNA"/>
</dbReference>
<dbReference type="AlphaFoldDB" id="A0A085MV53"/>